<dbReference type="Proteomes" id="UP000190044">
    <property type="component" value="Unassembled WGS sequence"/>
</dbReference>
<dbReference type="OrthoDB" id="9813753at2"/>
<evidence type="ECO:0000313" key="2">
    <source>
        <dbReference type="EMBL" id="SKB32515.1"/>
    </source>
</evidence>
<evidence type="ECO:0000313" key="3">
    <source>
        <dbReference type="Proteomes" id="UP000190044"/>
    </source>
</evidence>
<reference evidence="3" key="1">
    <citation type="submission" date="2017-02" db="EMBL/GenBank/DDBJ databases">
        <authorList>
            <person name="Varghese N."/>
            <person name="Submissions S."/>
        </authorList>
    </citation>
    <scope>NUCLEOTIDE SEQUENCE [LARGE SCALE GENOMIC DNA]</scope>
    <source>
        <strain evidence="3">R11H</strain>
    </source>
</reference>
<keyword evidence="3" id="KW-1185">Reference proteome</keyword>
<gene>
    <name evidence="2" type="ORF">SAMN06295937_100385</name>
</gene>
<dbReference type="EMBL" id="FUYP01000003">
    <property type="protein sequence ID" value="SKB32515.1"/>
    <property type="molecule type" value="Genomic_DNA"/>
</dbReference>
<dbReference type="RefSeq" id="WP_079637278.1">
    <property type="nucleotide sequence ID" value="NZ_FUYP01000003.1"/>
</dbReference>
<dbReference type="InterPro" id="IPR018738">
    <property type="entry name" value="DUF2280"/>
</dbReference>
<name>A0A1T5AC92_9SPHN</name>
<dbReference type="AlphaFoldDB" id="A0A1T5AC92"/>
<accession>A0A1T5AC92</accession>
<dbReference type="Pfam" id="PF10045">
    <property type="entry name" value="DUF2280"/>
    <property type="match status" value="1"/>
</dbReference>
<sequence>MAGKANKPDKVRLTSEQKHFIVGQLACYVRIPEVMEEFEKTFGFAVSRNLVGRYDPTRSWNRELSEALTNLFYTTRKNYENSLLGMHPISKRIYRIDKLGSMFERAYDKGNHPFAANLLKQAADEMAEMPGAKQGKGRGAQDDQAPDEGAGYDGADVEVDTMRQILGDAIVTALNKSANAPTSSTKQ</sequence>
<proteinExistence type="predicted"/>
<feature type="region of interest" description="Disordered" evidence="1">
    <location>
        <begin position="129"/>
        <end position="156"/>
    </location>
</feature>
<organism evidence="2 3">
    <name type="scientific">Sphingopyxis flava</name>
    <dbReference type="NCBI Taxonomy" id="1507287"/>
    <lineage>
        <taxon>Bacteria</taxon>
        <taxon>Pseudomonadati</taxon>
        <taxon>Pseudomonadota</taxon>
        <taxon>Alphaproteobacteria</taxon>
        <taxon>Sphingomonadales</taxon>
        <taxon>Sphingomonadaceae</taxon>
        <taxon>Sphingopyxis</taxon>
    </lineage>
</organism>
<evidence type="ECO:0000256" key="1">
    <source>
        <dbReference type="SAM" id="MobiDB-lite"/>
    </source>
</evidence>
<protein>
    <submittedName>
        <fullName evidence="2">Uncharacterized protein</fullName>
    </submittedName>
</protein>